<accession>A0A0D0CPX9</accession>
<proteinExistence type="predicted"/>
<dbReference type="AlphaFoldDB" id="A0A0D0CPX9"/>
<evidence type="ECO:0000313" key="2">
    <source>
        <dbReference type="Proteomes" id="UP000053593"/>
    </source>
</evidence>
<gene>
    <name evidence="1" type="ORF">GYMLUDRAFT_998700</name>
</gene>
<dbReference type="HOGENOM" id="CLU_1461474_0_0_1"/>
<dbReference type="Proteomes" id="UP000053593">
    <property type="component" value="Unassembled WGS sequence"/>
</dbReference>
<keyword evidence="2" id="KW-1185">Reference proteome</keyword>
<name>A0A0D0CPX9_9AGAR</name>
<sequence>MRTMPDLLMECTFHTLSLITFKLDGKAIANGPSNDFPFQDMHLLKLTPFSGNLNPSWSQLQELQILCNPSWYNNALASTSFSLFTNAVFLNLLKSHSVLKSCKMLFPRPSSFTEAELDSLQRLKECGLRLSSCWTGSVRIGSPDSQSLENLDLETAERGGAGKYPRFKGHCLKPLTYPNMNHTLS</sequence>
<evidence type="ECO:0000313" key="1">
    <source>
        <dbReference type="EMBL" id="KIK60977.1"/>
    </source>
</evidence>
<protein>
    <submittedName>
        <fullName evidence="1">Uncharacterized protein</fullName>
    </submittedName>
</protein>
<dbReference type="EMBL" id="KN834773">
    <property type="protein sequence ID" value="KIK60977.1"/>
    <property type="molecule type" value="Genomic_DNA"/>
</dbReference>
<organism evidence="1 2">
    <name type="scientific">Collybiopsis luxurians FD-317 M1</name>
    <dbReference type="NCBI Taxonomy" id="944289"/>
    <lineage>
        <taxon>Eukaryota</taxon>
        <taxon>Fungi</taxon>
        <taxon>Dikarya</taxon>
        <taxon>Basidiomycota</taxon>
        <taxon>Agaricomycotina</taxon>
        <taxon>Agaricomycetes</taxon>
        <taxon>Agaricomycetidae</taxon>
        <taxon>Agaricales</taxon>
        <taxon>Marasmiineae</taxon>
        <taxon>Omphalotaceae</taxon>
        <taxon>Collybiopsis</taxon>
        <taxon>Collybiopsis luxurians</taxon>
    </lineage>
</organism>
<reference evidence="1 2" key="1">
    <citation type="submission" date="2014-04" db="EMBL/GenBank/DDBJ databases">
        <title>Evolutionary Origins and Diversification of the Mycorrhizal Mutualists.</title>
        <authorList>
            <consortium name="DOE Joint Genome Institute"/>
            <consortium name="Mycorrhizal Genomics Consortium"/>
            <person name="Kohler A."/>
            <person name="Kuo A."/>
            <person name="Nagy L.G."/>
            <person name="Floudas D."/>
            <person name="Copeland A."/>
            <person name="Barry K.W."/>
            <person name="Cichocki N."/>
            <person name="Veneault-Fourrey C."/>
            <person name="LaButti K."/>
            <person name="Lindquist E.A."/>
            <person name="Lipzen A."/>
            <person name="Lundell T."/>
            <person name="Morin E."/>
            <person name="Murat C."/>
            <person name="Riley R."/>
            <person name="Ohm R."/>
            <person name="Sun H."/>
            <person name="Tunlid A."/>
            <person name="Henrissat B."/>
            <person name="Grigoriev I.V."/>
            <person name="Hibbett D.S."/>
            <person name="Martin F."/>
        </authorList>
    </citation>
    <scope>NUCLEOTIDE SEQUENCE [LARGE SCALE GENOMIC DNA]</scope>
    <source>
        <strain evidence="1 2">FD-317 M1</strain>
    </source>
</reference>